<keyword evidence="5" id="KW-1185">Reference proteome</keyword>
<sequence>MQVDRDVTVYLSATRKSAPAELREYYAAFEELYDKKLYHQLTLEINKFVALPAAAPFLVPLYNEFVSEWQKRMNQLSLVLFVTKASRTIKDPGQSLAFLDIQVERLRELPDERGPFVLATMEAAHIKLVSSDFEGCKKSIEEAGKILAELSAVETVVNASFYRVAADYYKAKALYPLFYHNALLFLSSVSLDDLSSVEKVERAFDLSLSALLGDGLYNFGELLMHPILDSLTNSSSAWLRQLLFAFNSGDNDAFEKISKSGDFLKMPLLVSSMPFLTQKLCLMSLMESVFRRSKEERGRLPFSAIAKDTRVAVNEVEHLVMKALSLGLIRGSIDEIDETVSVTWVQPRVLEMSQIKTIRDRLAEWSGNVKEKVVALEKEGLVDISAAAE</sequence>
<reference evidence="4 5" key="1">
    <citation type="journal article" date="2019" name="Sci. Rep.">
        <title>Comparative genomics of chytrid fungi reveal insights into the obligate biotrophic and pathogenic lifestyle of Synchytrium endobioticum.</title>
        <authorList>
            <person name="van de Vossenberg B.T.L.H."/>
            <person name="Warris S."/>
            <person name="Nguyen H.D.T."/>
            <person name="van Gent-Pelzer M.P.E."/>
            <person name="Joly D.L."/>
            <person name="van de Geest H.C."/>
            <person name="Bonants P.J.M."/>
            <person name="Smith D.S."/>
            <person name="Levesque C.A."/>
            <person name="van der Lee T.A.J."/>
        </authorList>
    </citation>
    <scope>NUCLEOTIDE SEQUENCE [LARGE SCALE GENOMIC DNA]</scope>
    <source>
        <strain evidence="4 5">CBS 675.73</strain>
    </source>
</reference>
<dbReference type="OrthoDB" id="1093at2759"/>
<dbReference type="GO" id="GO:0005829">
    <property type="term" value="C:cytosol"/>
    <property type="evidence" value="ECO:0007669"/>
    <property type="project" value="TreeGrafter"/>
</dbReference>
<dbReference type="SUPFAM" id="SSF46785">
    <property type="entry name" value="Winged helix' DNA-binding domain"/>
    <property type="match status" value="1"/>
</dbReference>
<organism evidence="4 5">
    <name type="scientific">Chytriomyces confervae</name>
    <dbReference type="NCBI Taxonomy" id="246404"/>
    <lineage>
        <taxon>Eukaryota</taxon>
        <taxon>Fungi</taxon>
        <taxon>Fungi incertae sedis</taxon>
        <taxon>Chytridiomycota</taxon>
        <taxon>Chytridiomycota incertae sedis</taxon>
        <taxon>Chytridiomycetes</taxon>
        <taxon>Chytridiales</taxon>
        <taxon>Chytriomycetaceae</taxon>
        <taxon>Chytriomyces</taxon>
    </lineage>
</organism>
<evidence type="ECO:0000256" key="2">
    <source>
        <dbReference type="ARBA" id="ARBA00022942"/>
    </source>
</evidence>
<dbReference type="GO" id="GO:0005198">
    <property type="term" value="F:structural molecule activity"/>
    <property type="evidence" value="ECO:0007669"/>
    <property type="project" value="TreeGrafter"/>
</dbReference>
<dbReference type="Proteomes" id="UP000320333">
    <property type="component" value="Unassembled WGS sequence"/>
</dbReference>
<dbReference type="InterPro" id="IPR036390">
    <property type="entry name" value="WH_DNA-bd_sf"/>
</dbReference>
<accession>A0A507FW72</accession>
<dbReference type="Pfam" id="PF22037">
    <property type="entry name" value="PSD13_N"/>
    <property type="match status" value="1"/>
</dbReference>
<dbReference type="EMBL" id="QEAP01000001">
    <property type="protein sequence ID" value="TPX78677.1"/>
    <property type="molecule type" value="Genomic_DNA"/>
</dbReference>
<dbReference type="AlphaFoldDB" id="A0A507FW72"/>
<dbReference type="Pfam" id="PF01399">
    <property type="entry name" value="PCI"/>
    <property type="match status" value="1"/>
</dbReference>
<evidence type="ECO:0000259" key="3">
    <source>
        <dbReference type="PROSITE" id="PS50250"/>
    </source>
</evidence>
<evidence type="ECO:0000313" key="5">
    <source>
        <dbReference type="Proteomes" id="UP000320333"/>
    </source>
</evidence>
<gene>
    <name evidence="4" type="ORF">CcCBS67573_g00063</name>
</gene>
<dbReference type="STRING" id="246404.A0A507FW72"/>
<dbReference type="InterPro" id="IPR000717">
    <property type="entry name" value="PCI_dom"/>
</dbReference>
<dbReference type="GO" id="GO:0008541">
    <property type="term" value="C:proteasome regulatory particle, lid subcomplex"/>
    <property type="evidence" value="ECO:0007669"/>
    <property type="project" value="TreeGrafter"/>
</dbReference>
<evidence type="ECO:0000256" key="1">
    <source>
        <dbReference type="ARBA" id="ARBA00006207"/>
    </source>
</evidence>
<feature type="domain" description="PCI" evidence="3">
    <location>
        <begin position="177"/>
        <end position="347"/>
    </location>
</feature>
<dbReference type="PANTHER" id="PTHR10539:SF0">
    <property type="entry name" value="26S PROTEASOME NON-ATPASE REGULATORY SUBUNIT 13"/>
    <property type="match status" value="1"/>
</dbReference>
<keyword evidence="2" id="KW-0647">Proteasome</keyword>
<dbReference type="InterPro" id="IPR054179">
    <property type="entry name" value="PSD13_N"/>
</dbReference>
<comment type="caution">
    <text evidence="4">The sequence shown here is derived from an EMBL/GenBank/DDBJ whole genome shotgun (WGS) entry which is preliminary data.</text>
</comment>
<dbReference type="PANTHER" id="PTHR10539">
    <property type="entry name" value="26S PROTEASOME NON-ATPASE REGULATORY SUBUNIT 13"/>
    <property type="match status" value="1"/>
</dbReference>
<protein>
    <recommendedName>
        <fullName evidence="3">PCI domain-containing protein</fullName>
    </recommendedName>
</protein>
<proteinExistence type="inferred from homology"/>
<dbReference type="SMART" id="SM00088">
    <property type="entry name" value="PINT"/>
    <property type="match status" value="1"/>
</dbReference>
<dbReference type="GO" id="GO:0005634">
    <property type="term" value="C:nucleus"/>
    <property type="evidence" value="ECO:0007669"/>
    <property type="project" value="TreeGrafter"/>
</dbReference>
<dbReference type="PROSITE" id="PS50250">
    <property type="entry name" value="PCI"/>
    <property type="match status" value="1"/>
</dbReference>
<comment type="similarity">
    <text evidence="1">Belongs to the proteasome subunit S11 family.</text>
</comment>
<dbReference type="InterPro" id="IPR035298">
    <property type="entry name" value="PSMD13"/>
</dbReference>
<name>A0A507FW72_9FUNG</name>
<evidence type="ECO:0000313" key="4">
    <source>
        <dbReference type="EMBL" id="TPX78677.1"/>
    </source>
</evidence>
<dbReference type="GO" id="GO:0006511">
    <property type="term" value="P:ubiquitin-dependent protein catabolic process"/>
    <property type="evidence" value="ECO:0007669"/>
    <property type="project" value="TreeGrafter"/>
</dbReference>